<accession>A0ABU7SBE2</accession>
<dbReference type="Proteomes" id="UP001339911">
    <property type="component" value="Unassembled WGS sequence"/>
</dbReference>
<gene>
    <name evidence="1" type="ORF">V1634_10540</name>
</gene>
<evidence type="ECO:0000313" key="1">
    <source>
        <dbReference type="EMBL" id="MEE6307261.1"/>
    </source>
</evidence>
<name>A0ABU7SBE2_9ACTN</name>
<proteinExistence type="predicted"/>
<organism evidence="1 2">
    <name type="scientific">Plantactinospora veratri</name>
    <dbReference type="NCBI Taxonomy" id="1436122"/>
    <lineage>
        <taxon>Bacteria</taxon>
        <taxon>Bacillati</taxon>
        <taxon>Actinomycetota</taxon>
        <taxon>Actinomycetes</taxon>
        <taxon>Micromonosporales</taxon>
        <taxon>Micromonosporaceae</taxon>
        <taxon>Plantactinospora</taxon>
    </lineage>
</organism>
<comment type="caution">
    <text evidence="1">The sequence shown here is derived from an EMBL/GenBank/DDBJ whole genome shotgun (WGS) entry which is preliminary data.</text>
</comment>
<dbReference type="EMBL" id="JAZGQL010000006">
    <property type="protein sequence ID" value="MEE6307261.1"/>
    <property type="molecule type" value="Genomic_DNA"/>
</dbReference>
<sequence>MTDRFTTHLPVGQRMPFPGAGMKNAIWSDEHWRVVHSGGPTSIPVTVLLMGRPAGMMQLRGTCLPIWEDVLPKQDETQWRAVMRELGAALAADGGTAH</sequence>
<evidence type="ECO:0000313" key="2">
    <source>
        <dbReference type="Proteomes" id="UP001339911"/>
    </source>
</evidence>
<reference evidence="1 2" key="1">
    <citation type="submission" date="2024-01" db="EMBL/GenBank/DDBJ databases">
        <title>Genome insights into Plantactinospora veratri sp. nov.</title>
        <authorList>
            <person name="Wang L."/>
        </authorList>
    </citation>
    <scope>NUCLEOTIDE SEQUENCE [LARGE SCALE GENOMIC DNA]</scope>
    <source>
        <strain evidence="1 2">NEAU-FHS4</strain>
    </source>
</reference>
<keyword evidence="2" id="KW-1185">Reference proteome</keyword>
<dbReference type="RefSeq" id="WP_331207569.1">
    <property type="nucleotide sequence ID" value="NZ_JAZGQL010000006.1"/>
</dbReference>
<protein>
    <submittedName>
        <fullName evidence="1">Uncharacterized protein</fullName>
    </submittedName>
</protein>